<feature type="transmembrane region" description="Helical" evidence="1">
    <location>
        <begin position="6"/>
        <end position="25"/>
    </location>
</feature>
<keyword evidence="2" id="KW-0150">Chloroplast</keyword>
<geneLocation type="chloroplast" evidence="2"/>
<proteinExistence type="predicted"/>
<dbReference type="AlphaFoldDB" id="A0A1Z1M434"/>
<sequence>MKNNYLVTPFHIFCIYVDLGSILYINNRYQKSYLN</sequence>
<keyword evidence="1" id="KW-0812">Transmembrane</keyword>
<gene>
    <name evidence="2" type="primary">orf35</name>
</gene>
<dbReference type="GeneID" id="33353753"/>
<dbReference type="RefSeq" id="YP_009392247.1">
    <property type="nucleotide sequence ID" value="NC_035262.1"/>
</dbReference>
<evidence type="ECO:0000313" key="2">
    <source>
        <dbReference type="EMBL" id="ARW60809.1"/>
    </source>
</evidence>
<evidence type="ECO:0000256" key="1">
    <source>
        <dbReference type="SAM" id="Phobius"/>
    </source>
</evidence>
<keyword evidence="1" id="KW-0472">Membrane</keyword>
<keyword evidence="1" id="KW-1133">Transmembrane helix</keyword>
<name>A0A1Z1M434_OSMFI</name>
<reference evidence="2" key="1">
    <citation type="journal article" date="2017" name="J. Phycol.">
        <title>Analysis of chloroplast genomes and a supermatrix inform reclassification of the Rhodomelaceae (Rhodophyta).</title>
        <authorList>
            <person name="Diaz-Tapia P."/>
            <person name="Maggs C.A."/>
            <person name="West J.A."/>
            <person name="Verbruggen H."/>
        </authorList>
    </citation>
    <scope>NUCLEOTIDE SEQUENCE</scope>
    <source>
        <strain evidence="2">JW2841</strain>
    </source>
</reference>
<keyword evidence="2" id="KW-0934">Plastid</keyword>
<organism evidence="2">
    <name type="scientific">Osmundaria fimbriata</name>
    <name type="common">Red alga</name>
    <name type="synonym">Delesseria fimbriata</name>
    <dbReference type="NCBI Taxonomy" id="228265"/>
    <lineage>
        <taxon>Eukaryota</taxon>
        <taxon>Rhodophyta</taxon>
        <taxon>Florideophyceae</taxon>
        <taxon>Rhodymeniophycidae</taxon>
        <taxon>Ceramiales</taxon>
        <taxon>Rhodomelaceae</taxon>
        <taxon>Amansieae</taxon>
        <taxon>Osmundaria</taxon>
    </lineage>
</organism>
<dbReference type="EMBL" id="MF101415">
    <property type="protein sequence ID" value="ARW60809.1"/>
    <property type="molecule type" value="Genomic_DNA"/>
</dbReference>
<accession>A0A1Z1M434</accession>
<protein>
    <submittedName>
        <fullName evidence="2">Uncharacterized protein</fullName>
    </submittedName>
</protein>